<dbReference type="EMBL" id="BSYO01000002">
    <property type="protein sequence ID" value="GMH00972.1"/>
    <property type="molecule type" value="Genomic_DNA"/>
</dbReference>
<organism evidence="2 3">
    <name type="scientific">Nepenthes gracilis</name>
    <name type="common">Slender pitcher plant</name>
    <dbReference type="NCBI Taxonomy" id="150966"/>
    <lineage>
        <taxon>Eukaryota</taxon>
        <taxon>Viridiplantae</taxon>
        <taxon>Streptophyta</taxon>
        <taxon>Embryophyta</taxon>
        <taxon>Tracheophyta</taxon>
        <taxon>Spermatophyta</taxon>
        <taxon>Magnoliopsida</taxon>
        <taxon>eudicotyledons</taxon>
        <taxon>Gunneridae</taxon>
        <taxon>Pentapetalae</taxon>
        <taxon>Caryophyllales</taxon>
        <taxon>Nepenthaceae</taxon>
        <taxon>Nepenthes</taxon>
    </lineage>
</organism>
<evidence type="ECO:0000313" key="3">
    <source>
        <dbReference type="Proteomes" id="UP001279734"/>
    </source>
</evidence>
<reference evidence="2" key="1">
    <citation type="submission" date="2023-05" db="EMBL/GenBank/DDBJ databases">
        <title>Nepenthes gracilis genome sequencing.</title>
        <authorList>
            <person name="Fukushima K."/>
        </authorList>
    </citation>
    <scope>NUCLEOTIDE SEQUENCE</scope>
    <source>
        <strain evidence="2">SING2019-196</strain>
    </source>
</reference>
<protein>
    <submittedName>
        <fullName evidence="2">Uncharacterized protein</fullName>
    </submittedName>
</protein>
<evidence type="ECO:0000256" key="1">
    <source>
        <dbReference type="SAM" id="MobiDB-lite"/>
    </source>
</evidence>
<name>A0AAD3P7S1_NEPGR</name>
<feature type="region of interest" description="Disordered" evidence="1">
    <location>
        <begin position="1"/>
        <end position="30"/>
    </location>
</feature>
<feature type="compositionally biased region" description="Polar residues" evidence="1">
    <location>
        <begin position="10"/>
        <end position="30"/>
    </location>
</feature>
<sequence>MGRKLESKATPVSPSIDQSNGFQQNAPGNASEMCQSDAVLSFEVPSEMECNQVDFYFEKQSVKSCEQVPCLDRPELGFATVGVCNEAPVFKVVMDFDLMLQNKVPNESAVLVAFSDLVMPGSCRPASEVQFDEAPSSDSHSRLIFSRSGCSHSVVYNISTLMETPSSLERIPCDAISFTGVQVDGNADAGIHLWGE</sequence>
<keyword evidence="3" id="KW-1185">Reference proteome</keyword>
<dbReference type="AlphaFoldDB" id="A0AAD3P7S1"/>
<accession>A0AAD3P7S1</accession>
<proteinExistence type="predicted"/>
<gene>
    <name evidence="2" type="ORF">Nepgr_002811</name>
</gene>
<evidence type="ECO:0000313" key="2">
    <source>
        <dbReference type="EMBL" id="GMH00972.1"/>
    </source>
</evidence>
<comment type="caution">
    <text evidence="2">The sequence shown here is derived from an EMBL/GenBank/DDBJ whole genome shotgun (WGS) entry which is preliminary data.</text>
</comment>
<dbReference type="Proteomes" id="UP001279734">
    <property type="component" value="Unassembled WGS sequence"/>
</dbReference>